<dbReference type="Proteomes" id="UP000518887">
    <property type="component" value="Unassembled WGS sequence"/>
</dbReference>
<gene>
    <name evidence="9" type="ORF">HNP76_000017</name>
</gene>
<dbReference type="InterPro" id="IPR036890">
    <property type="entry name" value="HATPase_C_sf"/>
</dbReference>
<dbReference type="PROSITE" id="PS50109">
    <property type="entry name" value="HIS_KIN"/>
    <property type="match status" value="1"/>
</dbReference>
<dbReference type="PANTHER" id="PTHR45339">
    <property type="entry name" value="HYBRID SIGNAL TRANSDUCTION HISTIDINE KINASE J"/>
    <property type="match status" value="1"/>
</dbReference>
<dbReference type="SMART" id="SM00387">
    <property type="entry name" value="HATPase_c"/>
    <property type="match status" value="1"/>
</dbReference>
<keyword evidence="4" id="KW-0902">Two-component regulatory system</keyword>
<evidence type="ECO:0000313" key="9">
    <source>
        <dbReference type="EMBL" id="MBB5224677.1"/>
    </source>
</evidence>
<reference evidence="9 10" key="1">
    <citation type="submission" date="2020-08" db="EMBL/GenBank/DDBJ databases">
        <title>Genomic Encyclopedia of Type Strains, Phase IV (KMG-IV): sequencing the most valuable type-strain genomes for metagenomic binning, comparative biology and taxonomic classification.</title>
        <authorList>
            <person name="Goeker M."/>
        </authorList>
    </citation>
    <scope>NUCLEOTIDE SEQUENCE [LARGE SCALE GENOMIC DNA]</scope>
    <source>
        <strain evidence="9 10">DSM 103462</strain>
    </source>
</reference>
<dbReference type="InterPro" id="IPR011047">
    <property type="entry name" value="Quinoprotein_ADH-like_sf"/>
</dbReference>
<dbReference type="EMBL" id="JACHFQ010000001">
    <property type="protein sequence ID" value="MBB5224677.1"/>
    <property type="molecule type" value="Genomic_DNA"/>
</dbReference>
<dbReference type="Pfam" id="PF00512">
    <property type="entry name" value="HisKA"/>
    <property type="match status" value="1"/>
</dbReference>
<dbReference type="InterPro" id="IPR036097">
    <property type="entry name" value="HisK_dim/P_sf"/>
</dbReference>
<evidence type="ECO:0000256" key="1">
    <source>
        <dbReference type="ARBA" id="ARBA00000085"/>
    </source>
</evidence>
<evidence type="ECO:0000256" key="6">
    <source>
        <dbReference type="SAM" id="Phobius"/>
    </source>
</evidence>
<accession>A0A7W8G6C8</accession>
<feature type="signal peptide" evidence="7">
    <location>
        <begin position="1"/>
        <end position="27"/>
    </location>
</feature>
<evidence type="ECO:0000256" key="2">
    <source>
        <dbReference type="ARBA" id="ARBA00012438"/>
    </source>
</evidence>
<name>A0A7W8G6C8_9SPIR</name>
<feature type="coiled-coil region" evidence="5">
    <location>
        <begin position="788"/>
        <end position="815"/>
    </location>
</feature>
<dbReference type="InterPro" id="IPR004358">
    <property type="entry name" value="Sig_transdc_His_kin-like_C"/>
</dbReference>
<organism evidence="9 10">
    <name type="scientific">Treponema ruminis</name>
    <dbReference type="NCBI Taxonomy" id="744515"/>
    <lineage>
        <taxon>Bacteria</taxon>
        <taxon>Pseudomonadati</taxon>
        <taxon>Spirochaetota</taxon>
        <taxon>Spirochaetia</taxon>
        <taxon>Spirochaetales</taxon>
        <taxon>Treponemataceae</taxon>
        <taxon>Treponema</taxon>
    </lineage>
</organism>
<dbReference type="Pfam" id="PF02518">
    <property type="entry name" value="HATPase_c"/>
    <property type="match status" value="1"/>
</dbReference>
<dbReference type="InterPro" id="IPR013783">
    <property type="entry name" value="Ig-like_fold"/>
</dbReference>
<dbReference type="Gene3D" id="2.60.40.10">
    <property type="entry name" value="Immunoglobulins"/>
    <property type="match status" value="1"/>
</dbReference>
<dbReference type="InterPro" id="IPR005467">
    <property type="entry name" value="His_kinase_dom"/>
</dbReference>
<dbReference type="Gene3D" id="3.40.50.2300">
    <property type="match status" value="1"/>
</dbReference>
<evidence type="ECO:0000256" key="7">
    <source>
        <dbReference type="SAM" id="SignalP"/>
    </source>
</evidence>
<dbReference type="AlphaFoldDB" id="A0A7W8G6C8"/>
<keyword evidence="7" id="KW-0732">Signal</keyword>
<feature type="domain" description="Histidine kinase" evidence="8">
    <location>
        <begin position="815"/>
        <end position="1043"/>
    </location>
</feature>
<evidence type="ECO:0000256" key="5">
    <source>
        <dbReference type="SAM" id="Coils"/>
    </source>
</evidence>
<dbReference type="PRINTS" id="PR00344">
    <property type="entry name" value="BCTRLSENSOR"/>
</dbReference>
<proteinExistence type="predicted"/>
<keyword evidence="9" id="KW-0418">Kinase</keyword>
<keyword evidence="10" id="KW-1185">Reference proteome</keyword>
<dbReference type="EC" id="2.7.13.3" evidence="2"/>
<feature type="chain" id="PRO_5030564183" description="histidine kinase" evidence="7">
    <location>
        <begin position="28"/>
        <end position="1205"/>
    </location>
</feature>
<dbReference type="SUPFAM" id="SSF47384">
    <property type="entry name" value="Homodimeric domain of signal transducing histidine kinase"/>
    <property type="match status" value="1"/>
</dbReference>
<dbReference type="InterPro" id="IPR011006">
    <property type="entry name" value="CheY-like_superfamily"/>
</dbReference>
<dbReference type="SUPFAM" id="SSF52172">
    <property type="entry name" value="CheY-like"/>
    <property type="match status" value="1"/>
</dbReference>
<dbReference type="InterPro" id="IPR003594">
    <property type="entry name" value="HATPase_dom"/>
</dbReference>
<evidence type="ECO:0000259" key="8">
    <source>
        <dbReference type="PROSITE" id="PS50109"/>
    </source>
</evidence>
<dbReference type="InterPro" id="IPR015943">
    <property type="entry name" value="WD40/YVTN_repeat-like_dom_sf"/>
</dbReference>
<sequence length="1205" mass="134385">MRNPAHKSLKSLILSAVCFLTAFSAYSVQKNFDKFGGGFAATGQLSGIGYTSKLYDATNGLPTSDANYILGSKDGYVWLGGYNGVIRYDGSYFERLSTSAGLTSGRTFFEDSQNRIWVGTNDNGVVVMEGEKARRYTYKDGLPASSIRSFAEDKAGTIFIATSSGLAFVRDTGLLYPLSDSRLIKEEVTKLEADSTGKVYGQTTNGIIFVIINRNITKVYTSEELGMQRITAMLVDPFNPGKLYLCDEGGSIYYGDFGQKSSQMLKIDILPVKSVQWISYECGRVWICSASQIGYIDSDKKLILLQNLPLTSAIQMLTSDYQGNIWACSSTQGVIKVVSNNFVNISREAKLPKKTIYANCIHGDRLYIGTETGLYIIDRDKKEIKNKLTEFIGDSRIRCLSEDKENNIWIGTFTNEKGLVCQEPDGKIISFTTKNGMPSNMIRTLKISRDGSLLCGTNNGLAIIKDKKIIKTFGTEEIIKNPILLTVEEASDGKIYAGSNGDGIYVIDGSKITRYGRDEGLTSDVVMRIKEDRKHDVLWIVTSNSLQYMQHGMIKNVSSFPYNNNYDLYLNKSDELWVLASSGIYTASAEDLLSDEVNDYRLYTVANGLPSTVTANSFSTLEPNGNLYICCREGVTCVNINDYSEQTSQAKAAVNSIYCGNKKIMPNEKGVYIIPASKERIKLTASVMDYTMSNPPVRIFLEGADGDGITVNRNALYPLEYTGLSYGSYRFHIQVLSHNKKEVMLDKAIEIIKTPQLYEIFFVKVSLISMLVLIAGFIVWRTMKSTVITKQYRQIQQAKEEAELANKTKSRFLSNMSQEIITPINTIMCMDEMIRRENAKDVPKDYFLSVMNYGQTIHTAAESLLNLINDLLEMTKIESGKFSLSETEYNVKDLLRSVIISNRIKSSDKDLRFDVSIDKVLPSRLYGDVGKIKHVLLNLLSNAIKYTVEGGISLQISMESRTNDKCDLCIRVSDTGNGMKPEVIETIFDAYGAFEKEAKDFHLKTGLGLDISRRFAELMGGVLVCTSDIGKGSEFIFTLTQKIIDQTPIGNFTETDEEEKGGSYTPEFIAPDADVIVASENFTNLSSIENLLKATKVFVTRANGRQDFLDKIRGNQFNVAFIDHLLFENDSKVLEEIVAQVKRYEPNLPVYVITENASSGEDFYKSKGFGGMLTLPVDPVLLEKTIMRHLSKEMMEIPKKDKAGE</sequence>
<dbReference type="Gene3D" id="2.130.10.10">
    <property type="entry name" value="YVTN repeat-like/Quinoprotein amine dehydrogenase"/>
    <property type="match status" value="3"/>
</dbReference>
<dbReference type="Gene3D" id="1.10.287.130">
    <property type="match status" value="1"/>
</dbReference>
<protein>
    <recommendedName>
        <fullName evidence="2">histidine kinase</fullName>
        <ecNumber evidence="2">2.7.13.3</ecNumber>
    </recommendedName>
</protein>
<dbReference type="SMART" id="SM00388">
    <property type="entry name" value="HisKA"/>
    <property type="match status" value="1"/>
</dbReference>
<dbReference type="CDD" id="cd00082">
    <property type="entry name" value="HisKA"/>
    <property type="match status" value="1"/>
</dbReference>
<evidence type="ECO:0000313" key="10">
    <source>
        <dbReference type="Proteomes" id="UP000518887"/>
    </source>
</evidence>
<dbReference type="Gene3D" id="3.30.565.10">
    <property type="entry name" value="Histidine kinase-like ATPase, C-terminal domain"/>
    <property type="match status" value="1"/>
</dbReference>
<keyword evidence="5" id="KW-0175">Coiled coil</keyword>
<dbReference type="Pfam" id="PF07494">
    <property type="entry name" value="Reg_prop"/>
    <property type="match status" value="1"/>
</dbReference>
<comment type="catalytic activity">
    <reaction evidence="1">
        <text>ATP + protein L-histidine = ADP + protein N-phospho-L-histidine.</text>
        <dbReference type="EC" id="2.7.13.3"/>
    </reaction>
</comment>
<evidence type="ECO:0000256" key="4">
    <source>
        <dbReference type="ARBA" id="ARBA00023012"/>
    </source>
</evidence>
<evidence type="ECO:0000256" key="3">
    <source>
        <dbReference type="ARBA" id="ARBA00022553"/>
    </source>
</evidence>
<dbReference type="SUPFAM" id="SSF55874">
    <property type="entry name" value="ATPase domain of HSP90 chaperone/DNA topoisomerase II/histidine kinase"/>
    <property type="match status" value="1"/>
</dbReference>
<dbReference type="SUPFAM" id="SSF50998">
    <property type="entry name" value="Quinoprotein alcohol dehydrogenase-like"/>
    <property type="match status" value="1"/>
</dbReference>
<keyword evidence="6" id="KW-0812">Transmembrane</keyword>
<dbReference type="SUPFAM" id="SSF63829">
    <property type="entry name" value="Calcium-dependent phosphotriesterase"/>
    <property type="match status" value="1"/>
</dbReference>
<dbReference type="RefSeq" id="WP_184656285.1">
    <property type="nucleotide sequence ID" value="NZ_JACHFQ010000001.1"/>
</dbReference>
<dbReference type="InterPro" id="IPR011110">
    <property type="entry name" value="Reg_prop"/>
</dbReference>
<feature type="transmembrane region" description="Helical" evidence="6">
    <location>
        <begin position="761"/>
        <end position="780"/>
    </location>
</feature>
<keyword evidence="3" id="KW-0597">Phosphoprotein</keyword>
<dbReference type="InterPro" id="IPR003661">
    <property type="entry name" value="HisK_dim/P_dom"/>
</dbReference>
<dbReference type="GO" id="GO:0000155">
    <property type="term" value="F:phosphorelay sensor kinase activity"/>
    <property type="evidence" value="ECO:0007669"/>
    <property type="project" value="InterPro"/>
</dbReference>
<keyword evidence="9" id="KW-0808">Transferase</keyword>
<keyword evidence="6" id="KW-0472">Membrane</keyword>
<keyword evidence="6" id="KW-1133">Transmembrane helix</keyword>
<dbReference type="PANTHER" id="PTHR45339:SF1">
    <property type="entry name" value="HYBRID SIGNAL TRANSDUCTION HISTIDINE KINASE J"/>
    <property type="match status" value="1"/>
</dbReference>
<comment type="caution">
    <text evidence="9">The sequence shown here is derived from an EMBL/GenBank/DDBJ whole genome shotgun (WGS) entry which is preliminary data.</text>
</comment>